<proteinExistence type="inferred from homology"/>
<feature type="transmembrane region" description="Helical" evidence="8">
    <location>
        <begin position="227"/>
        <end position="248"/>
    </location>
</feature>
<name>A0A6V8N6A8_9BACT</name>
<comment type="similarity">
    <text evidence="2 8">Belongs to the 4-toluene sulfonate uptake permease (TSUP) (TC 2.A.102) family.</text>
</comment>
<evidence type="ECO:0000313" key="9">
    <source>
        <dbReference type="EMBL" id="GFO68115.1"/>
    </source>
</evidence>
<evidence type="ECO:0000256" key="7">
    <source>
        <dbReference type="ARBA" id="ARBA00023136"/>
    </source>
</evidence>
<keyword evidence="4 8" id="KW-1003">Cell membrane</keyword>
<dbReference type="AlphaFoldDB" id="A0A6V8N6A8"/>
<feature type="transmembrane region" description="Helical" evidence="8">
    <location>
        <begin position="44"/>
        <end position="65"/>
    </location>
</feature>
<evidence type="ECO:0000256" key="6">
    <source>
        <dbReference type="ARBA" id="ARBA00022989"/>
    </source>
</evidence>
<dbReference type="PANTHER" id="PTHR30269">
    <property type="entry name" value="TRANSMEMBRANE PROTEIN YFCA"/>
    <property type="match status" value="1"/>
</dbReference>
<dbReference type="PANTHER" id="PTHR30269:SF23">
    <property type="entry name" value="MEMBRANE TRANSPORTER PROTEIN YDHB-RELATED"/>
    <property type="match status" value="1"/>
</dbReference>
<feature type="transmembrane region" description="Helical" evidence="8">
    <location>
        <begin position="203"/>
        <end position="220"/>
    </location>
</feature>
<dbReference type="GO" id="GO:0005886">
    <property type="term" value="C:plasma membrane"/>
    <property type="evidence" value="ECO:0007669"/>
    <property type="project" value="UniProtKB-SubCell"/>
</dbReference>
<sequence length="278" mass="29257">MVTTFIEIFLLGIGAGIMGSMLGLGGGIIIVPALTLLFGMSMRTAVAASTVSIIATSTGAAVAYLRDRLTNTRVAIWLEMGTAMGALGGALIAGVINQRVLYILFGVLLGYSTYNMFKARKQELPTGIVPDALSQKLRLAGSYYDKALGHRVDYQVTRTVPGLIIMIFSGAAAGLLGIGAGIFKVPAMDQVMGMPFKASTATSNFMIGVTAASGAVVYFARGDVQPLVAGPIVLGVLLGAIIGAKLMVRLRANLIRLCFIPLIAYTAVTMIYRGVKWW</sequence>
<evidence type="ECO:0000313" key="10">
    <source>
        <dbReference type="Proteomes" id="UP000587586"/>
    </source>
</evidence>
<dbReference type="InterPro" id="IPR002781">
    <property type="entry name" value="TM_pro_TauE-like"/>
</dbReference>
<dbReference type="InterPro" id="IPR052017">
    <property type="entry name" value="TSUP"/>
</dbReference>
<reference evidence="10" key="1">
    <citation type="submission" date="2020-06" db="EMBL/GenBank/DDBJ databases">
        <title>Draft genomic sequecing of Geomonas sp. Red745.</title>
        <authorList>
            <person name="Itoh H."/>
            <person name="Xu Z.X."/>
            <person name="Ushijima N."/>
            <person name="Masuda Y."/>
            <person name="Shiratori Y."/>
            <person name="Senoo K."/>
        </authorList>
    </citation>
    <scope>NUCLEOTIDE SEQUENCE [LARGE SCALE GENOMIC DNA]</scope>
    <source>
        <strain evidence="10">Red745</strain>
    </source>
</reference>
<dbReference type="Pfam" id="PF01925">
    <property type="entry name" value="TauE"/>
    <property type="match status" value="1"/>
</dbReference>
<evidence type="ECO:0000256" key="4">
    <source>
        <dbReference type="ARBA" id="ARBA00022475"/>
    </source>
</evidence>
<keyword evidence="3" id="KW-0813">Transport</keyword>
<keyword evidence="7 8" id="KW-0472">Membrane</keyword>
<feature type="transmembrane region" description="Helical" evidence="8">
    <location>
        <begin position="74"/>
        <end position="94"/>
    </location>
</feature>
<evidence type="ECO:0000256" key="3">
    <source>
        <dbReference type="ARBA" id="ARBA00022448"/>
    </source>
</evidence>
<protein>
    <recommendedName>
        <fullName evidence="8">Probable membrane transporter protein</fullName>
    </recommendedName>
</protein>
<evidence type="ECO:0000256" key="2">
    <source>
        <dbReference type="ARBA" id="ARBA00009142"/>
    </source>
</evidence>
<dbReference type="EMBL" id="BLXZ01000003">
    <property type="protein sequence ID" value="GFO68115.1"/>
    <property type="molecule type" value="Genomic_DNA"/>
</dbReference>
<feature type="transmembrane region" description="Helical" evidence="8">
    <location>
        <begin position="160"/>
        <end position="183"/>
    </location>
</feature>
<keyword evidence="10" id="KW-1185">Reference proteome</keyword>
<organism evidence="9 10">
    <name type="scientific">Geomonas limicola</name>
    <dbReference type="NCBI Taxonomy" id="2740186"/>
    <lineage>
        <taxon>Bacteria</taxon>
        <taxon>Pseudomonadati</taxon>
        <taxon>Thermodesulfobacteriota</taxon>
        <taxon>Desulfuromonadia</taxon>
        <taxon>Geobacterales</taxon>
        <taxon>Geobacteraceae</taxon>
        <taxon>Geomonas</taxon>
    </lineage>
</organism>
<gene>
    <name evidence="9" type="ORF">GMLC_16940</name>
</gene>
<evidence type="ECO:0000256" key="5">
    <source>
        <dbReference type="ARBA" id="ARBA00022692"/>
    </source>
</evidence>
<dbReference type="RefSeq" id="WP_183360642.1">
    <property type="nucleotide sequence ID" value="NZ_BLXZ01000003.1"/>
</dbReference>
<evidence type="ECO:0000256" key="1">
    <source>
        <dbReference type="ARBA" id="ARBA00004651"/>
    </source>
</evidence>
<feature type="transmembrane region" description="Helical" evidence="8">
    <location>
        <begin position="254"/>
        <end position="272"/>
    </location>
</feature>
<keyword evidence="5 8" id="KW-0812">Transmembrane</keyword>
<comment type="caution">
    <text evidence="9">The sequence shown here is derived from an EMBL/GenBank/DDBJ whole genome shotgun (WGS) entry which is preliminary data.</text>
</comment>
<keyword evidence="6 8" id="KW-1133">Transmembrane helix</keyword>
<evidence type="ECO:0000256" key="8">
    <source>
        <dbReference type="RuleBase" id="RU363041"/>
    </source>
</evidence>
<feature type="transmembrane region" description="Helical" evidence="8">
    <location>
        <begin position="100"/>
        <end position="117"/>
    </location>
</feature>
<accession>A0A6V8N6A8</accession>
<dbReference type="Proteomes" id="UP000587586">
    <property type="component" value="Unassembled WGS sequence"/>
</dbReference>
<comment type="subcellular location">
    <subcellularLocation>
        <location evidence="1 8">Cell membrane</location>
        <topology evidence="1 8">Multi-pass membrane protein</topology>
    </subcellularLocation>
</comment>
<feature type="transmembrane region" description="Helical" evidence="8">
    <location>
        <begin position="9"/>
        <end position="38"/>
    </location>
</feature>